<keyword evidence="4 7" id="KW-0560">Oxidoreductase</keyword>
<dbReference type="GO" id="GO:0020037">
    <property type="term" value="F:heme binding"/>
    <property type="evidence" value="ECO:0007669"/>
    <property type="project" value="InterPro"/>
</dbReference>
<dbReference type="OrthoDB" id="1844152at2759"/>
<dbReference type="PANTHER" id="PTHR46206">
    <property type="entry name" value="CYTOCHROME P450"/>
    <property type="match status" value="1"/>
</dbReference>
<dbReference type="InterPro" id="IPR002401">
    <property type="entry name" value="Cyt_P450_E_grp-I"/>
</dbReference>
<sequence length="508" mass="58091">MFDLDDLFVRLPPAIVDRPILLIGIGTLVYWLTLGYYKGQSRKLAHIPTTESALPLFSYLGALKYFWDARNLINAGLQKWPKTVIKIPDLLQWIVVATEPELIEEIRKAPENVLSFVDALEESIQIEYTLGGHVKTNPYHIPIIRAQLTRALPQLVPEVHEEVVDAFNDFIPPTSDWTSFRALETFMNIVCRASNRIFVGRPLCRDPDFVALNVQFTVDVVQTGALLRLLPSFLRPLVSKLISNVPKRIQRGIKLLAPLLAARRKQREDNDEKPVDLLSWLMDEAKDEETTDWYLTSRILTVNFAAIHTSSMTFTQAFYYLAAFPEYMKPLREEVEEVIRREGWTKEGTDQMYKIDSFIKESQRLHPLGVLPMQRVAVNDYTFSDGTTVPSGTTIAIALDNVHLNEKYYPNALTFDPWRFVKLKEQDATGKRFDIVTTGLDSLAFGYGRHACPGRYFAACELKLMFAHAVMNYDVKLEDEGVRPKDMWVASSCVPNPKAKVMFRKRVL</sequence>
<comment type="cofactor">
    <cofactor evidence="1 6">
        <name>heme</name>
        <dbReference type="ChEBI" id="CHEBI:30413"/>
    </cofactor>
</comment>
<evidence type="ECO:0000256" key="8">
    <source>
        <dbReference type="SAM" id="Phobius"/>
    </source>
</evidence>
<feature type="binding site" description="axial binding residue" evidence="6">
    <location>
        <position position="452"/>
    </location>
    <ligand>
        <name>heme</name>
        <dbReference type="ChEBI" id="CHEBI:30413"/>
    </ligand>
    <ligandPart>
        <name>Fe</name>
        <dbReference type="ChEBI" id="CHEBI:18248"/>
    </ligandPart>
</feature>
<evidence type="ECO:0000256" key="1">
    <source>
        <dbReference type="ARBA" id="ARBA00001971"/>
    </source>
</evidence>
<keyword evidence="3 6" id="KW-0479">Metal-binding</keyword>
<evidence type="ECO:0000256" key="2">
    <source>
        <dbReference type="ARBA" id="ARBA00010617"/>
    </source>
</evidence>
<gene>
    <name evidence="9" type="ORF">M413DRAFT_447055</name>
</gene>
<evidence type="ECO:0000256" key="5">
    <source>
        <dbReference type="ARBA" id="ARBA00023004"/>
    </source>
</evidence>
<evidence type="ECO:0008006" key="11">
    <source>
        <dbReference type="Google" id="ProtNLM"/>
    </source>
</evidence>
<evidence type="ECO:0000256" key="7">
    <source>
        <dbReference type="RuleBase" id="RU000461"/>
    </source>
</evidence>
<dbReference type="GO" id="GO:0004497">
    <property type="term" value="F:monooxygenase activity"/>
    <property type="evidence" value="ECO:0007669"/>
    <property type="project" value="UniProtKB-KW"/>
</dbReference>
<dbReference type="AlphaFoldDB" id="A0A0C2YEX0"/>
<keyword evidence="8" id="KW-1133">Transmembrane helix</keyword>
<reference evidence="9 10" key="1">
    <citation type="submission" date="2014-04" db="EMBL/GenBank/DDBJ databases">
        <authorList>
            <consortium name="DOE Joint Genome Institute"/>
            <person name="Kuo A."/>
            <person name="Gay G."/>
            <person name="Dore J."/>
            <person name="Kohler A."/>
            <person name="Nagy L.G."/>
            <person name="Floudas D."/>
            <person name="Copeland A."/>
            <person name="Barry K.W."/>
            <person name="Cichocki N."/>
            <person name="Veneault-Fourrey C."/>
            <person name="LaButti K."/>
            <person name="Lindquist E.A."/>
            <person name="Lipzen A."/>
            <person name="Lundell T."/>
            <person name="Morin E."/>
            <person name="Murat C."/>
            <person name="Sun H."/>
            <person name="Tunlid A."/>
            <person name="Henrissat B."/>
            <person name="Grigoriev I.V."/>
            <person name="Hibbett D.S."/>
            <person name="Martin F."/>
            <person name="Nordberg H.P."/>
            <person name="Cantor M.N."/>
            <person name="Hua S.X."/>
        </authorList>
    </citation>
    <scope>NUCLEOTIDE SEQUENCE [LARGE SCALE GENOMIC DNA]</scope>
    <source>
        <strain evidence="10">h7</strain>
    </source>
</reference>
<dbReference type="InterPro" id="IPR036396">
    <property type="entry name" value="Cyt_P450_sf"/>
</dbReference>
<keyword evidence="7" id="KW-0503">Monooxygenase</keyword>
<evidence type="ECO:0000313" key="10">
    <source>
        <dbReference type="Proteomes" id="UP000053424"/>
    </source>
</evidence>
<evidence type="ECO:0000256" key="3">
    <source>
        <dbReference type="ARBA" id="ARBA00022723"/>
    </source>
</evidence>
<keyword evidence="6 7" id="KW-0349">Heme</keyword>
<evidence type="ECO:0000313" key="9">
    <source>
        <dbReference type="EMBL" id="KIM39577.1"/>
    </source>
</evidence>
<dbReference type="STRING" id="686832.A0A0C2YEX0"/>
<dbReference type="Gene3D" id="1.10.630.10">
    <property type="entry name" value="Cytochrome P450"/>
    <property type="match status" value="1"/>
</dbReference>
<keyword evidence="5 6" id="KW-0408">Iron</keyword>
<organism evidence="9 10">
    <name type="scientific">Hebeloma cylindrosporum</name>
    <dbReference type="NCBI Taxonomy" id="76867"/>
    <lineage>
        <taxon>Eukaryota</taxon>
        <taxon>Fungi</taxon>
        <taxon>Dikarya</taxon>
        <taxon>Basidiomycota</taxon>
        <taxon>Agaricomycotina</taxon>
        <taxon>Agaricomycetes</taxon>
        <taxon>Agaricomycetidae</taxon>
        <taxon>Agaricales</taxon>
        <taxon>Agaricineae</taxon>
        <taxon>Hymenogastraceae</taxon>
        <taxon>Hebeloma</taxon>
    </lineage>
</organism>
<name>A0A0C2YEX0_HEBCY</name>
<keyword evidence="8" id="KW-0472">Membrane</keyword>
<evidence type="ECO:0000256" key="6">
    <source>
        <dbReference type="PIRSR" id="PIRSR602401-1"/>
    </source>
</evidence>
<dbReference type="GO" id="GO:0005506">
    <property type="term" value="F:iron ion binding"/>
    <property type="evidence" value="ECO:0007669"/>
    <property type="project" value="InterPro"/>
</dbReference>
<proteinExistence type="inferred from homology"/>
<dbReference type="CDD" id="cd11041">
    <property type="entry name" value="CYP503A1-like"/>
    <property type="match status" value="1"/>
</dbReference>
<dbReference type="PROSITE" id="PS00086">
    <property type="entry name" value="CYTOCHROME_P450"/>
    <property type="match status" value="1"/>
</dbReference>
<keyword evidence="10" id="KW-1185">Reference proteome</keyword>
<protein>
    <recommendedName>
        <fullName evidence="11">Cytochrome P450</fullName>
    </recommendedName>
</protein>
<dbReference type="GO" id="GO:0016705">
    <property type="term" value="F:oxidoreductase activity, acting on paired donors, with incorporation or reduction of molecular oxygen"/>
    <property type="evidence" value="ECO:0007669"/>
    <property type="project" value="InterPro"/>
</dbReference>
<accession>A0A0C2YEX0</accession>
<feature type="transmembrane region" description="Helical" evidence="8">
    <location>
        <begin position="20"/>
        <end position="37"/>
    </location>
</feature>
<dbReference type="SUPFAM" id="SSF48264">
    <property type="entry name" value="Cytochrome P450"/>
    <property type="match status" value="1"/>
</dbReference>
<dbReference type="PRINTS" id="PR00385">
    <property type="entry name" value="P450"/>
</dbReference>
<reference evidence="10" key="2">
    <citation type="submission" date="2015-01" db="EMBL/GenBank/DDBJ databases">
        <title>Evolutionary Origins and Diversification of the Mycorrhizal Mutualists.</title>
        <authorList>
            <consortium name="DOE Joint Genome Institute"/>
            <consortium name="Mycorrhizal Genomics Consortium"/>
            <person name="Kohler A."/>
            <person name="Kuo A."/>
            <person name="Nagy L.G."/>
            <person name="Floudas D."/>
            <person name="Copeland A."/>
            <person name="Barry K.W."/>
            <person name="Cichocki N."/>
            <person name="Veneault-Fourrey C."/>
            <person name="LaButti K."/>
            <person name="Lindquist E.A."/>
            <person name="Lipzen A."/>
            <person name="Lundell T."/>
            <person name="Morin E."/>
            <person name="Murat C."/>
            <person name="Riley R."/>
            <person name="Ohm R."/>
            <person name="Sun H."/>
            <person name="Tunlid A."/>
            <person name="Henrissat B."/>
            <person name="Grigoriev I.V."/>
            <person name="Hibbett D.S."/>
            <person name="Martin F."/>
        </authorList>
    </citation>
    <scope>NUCLEOTIDE SEQUENCE [LARGE SCALE GENOMIC DNA]</scope>
    <source>
        <strain evidence="10">h7</strain>
    </source>
</reference>
<dbReference type="HOGENOM" id="CLU_022195_0_2_1"/>
<dbReference type="Proteomes" id="UP000053424">
    <property type="component" value="Unassembled WGS sequence"/>
</dbReference>
<evidence type="ECO:0000256" key="4">
    <source>
        <dbReference type="ARBA" id="ARBA00023002"/>
    </source>
</evidence>
<comment type="similarity">
    <text evidence="2 7">Belongs to the cytochrome P450 family.</text>
</comment>
<dbReference type="PRINTS" id="PR00463">
    <property type="entry name" value="EP450I"/>
</dbReference>
<dbReference type="InterPro" id="IPR001128">
    <property type="entry name" value="Cyt_P450"/>
</dbReference>
<dbReference type="Pfam" id="PF00067">
    <property type="entry name" value="p450"/>
    <property type="match status" value="1"/>
</dbReference>
<dbReference type="EMBL" id="KN831785">
    <property type="protein sequence ID" value="KIM39577.1"/>
    <property type="molecule type" value="Genomic_DNA"/>
</dbReference>
<dbReference type="InterPro" id="IPR017972">
    <property type="entry name" value="Cyt_P450_CS"/>
</dbReference>
<keyword evidence="8" id="KW-0812">Transmembrane</keyword>